<keyword evidence="2" id="KW-0067">ATP-binding</keyword>
<accession>A0A378MZQ2</accession>
<dbReference type="EMBL" id="UGPN01000002">
    <property type="protein sequence ID" value="STY60875.1"/>
    <property type="molecule type" value="Genomic_DNA"/>
</dbReference>
<dbReference type="Pfam" id="PF11898">
    <property type="entry name" value="DUF3418"/>
    <property type="match status" value="1"/>
</dbReference>
<evidence type="ECO:0000313" key="3">
    <source>
        <dbReference type="Proteomes" id="UP000254802"/>
    </source>
</evidence>
<proteinExistence type="predicted"/>
<gene>
    <name evidence="2" type="ORF">NCTC10638_02082</name>
</gene>
<protein>
    <submittedName>
        <fullName evidence="2">ATP-dependent RNA helicase HrpA</fullName>
    </submittedName>
</protein>
<name>A0A378MZQ2_MANHA</name>
<dbReference type="AlphaFoldDB" id="A0A378MZQ2"/>
<dbReference type="InterPro" id="IPR024590">
    <property type="entry name" value="HrpA_C"/>
</dbReference>
<keyword evidence="2" id="KW-0378">Hydrolase</keyword>
<organism evidence="2 3">
    <name type="scientific">Mannheimia haemolytica</name>
    <name type="common">Pasteurella haemolytica</name>
    <dbReference type="NCBI Taxonomy" id="75985"/>
    <lineage>
        <taxon>Bacteria</taxon>
        <taxon>Pseudomonadati</taxon>
        <taxon>Pseudomonadota</taxon>
        <taxon>Gammaproteobacteria</taxon>
        <taxon>Pasteurellales</taxon>
        <taxon>Pasteurellaceae</taxon>
        <taxon>Mannheimia</taxon>
    </lineage>
</organism>
<evidence type="ECO:0000313" key="2">
    <source>
        <dbReference type="EMBL" id="STY60875.1"/>
    </source>
</evidence>
<keyword evidence="2" id="KW-0547">Nucleotide-binding</keyword>
<dbReference type="Proteomes" id="UP000254802">
    <property type="component" value="Unassembled WGS sequence"/>
</dbReference>
<feature type="domain" description="RNA helicase HrpA C-terminal" evidence="1">
    <location>
        <begin position="4"/>
        <end position="114"/>
    </location>
</feature>
<reference evidence="2 3" key="1">
    <citation type="submission" date="2018-06" db="EMBL/GenBank/DDBJ databases">
        <authorList>
            <consortium name="Pathogen Informatics"/>
            <person name="Doyle S."/>
        </authorList>
    </citation>
    <scope>NUCLEOTIDE SEQUENCE [LARGE SCALE GENOMIC DNA]</scope>
    <source>
        <strain evidence="2 3">NCTC10638</strain>
    </source>
</reference>
<evidence type="ECO:0000259" key="1">
    <source>
        <dbReference type="Pfam" id="PF11898"/>
    </source>
</evidence>
<dbReference type="GO" id="GO:0004386">
    <property type="term" value="F:helicase activity"/>
    <property type="evidence" value="ECO:0007669"/>
    <property type="project" value="UniProtKB-KW"/>
</dbReference>
<keyword evidence="2" id="KW-0347">Helicase</keyword>
<sequence length="114" mass="13344">MAFALSDIKTQIEGLIYPRLCHQNRYARLADLYRYLTAIERRLDKLLVDSNTDRAKMLRVEAVQEAYKQLLAKLPKSKAVPDEVLEIRYMIEELRVSLFAQQLGTKYPISDKRI</sequence>